<protein>
    <recommendedName>
        <fullName evidence="7">C2H2-type domain-containing protein</fullName>
    </recommendedName>
</protein>
<feature type="region of interest" description="Disordered" evidence="6">
    <location>
        <begin position="1"/>
        <end position="43"/>
    </location>
</feature>
<keyword evidence="4" id="KW-0862">Zinc</keyword>
<feature type="compositionally biased region" description="Basic and acidic residues" evidence="6">
    <location>
        <begin position="20"/>
        <end position="43"/>
    </location>
</feature>
<comment type="caution">
    <text evidence="8">The sequence shown here is derived from an EMBL/GenBank/DDBJ whole genome shotgun (WGS) entry which is preliminary data.</text>
</comment>
<reference evidence="8 9" key="1">
    <citation type="submission" date="2023-04" db="EMBL/GenBank/DDBJ databases">
        <title>Genome of Basidiobolus ranarum AG-B5.</title>
        <authorList>
            <person name="Stajich J.E."/>
            <person name="Carter-House D."/>
            <person name="Gryganskyi A."/>
        </authorList>
    </citation>
    <scope>NUCLEOTIDE SEQUENCE [LARGE SCALE GENOMIC DNA]</scope>
    <source>
        <strain evidence="8 9">AG-B5</strain>
    </source>
</reference>
<dbReference type="SUPFAM" id="SSF57667">
    <property type="entry name" value="beta-beta-alpha zinc fingers"/>
    <property type="match status" value="1"/>
</dbReference>
<dbReference type="PANTHER" id="PTHR14003:SF20">
    <property type="entry name" value="FINGER DOMAIN PROTEIN, PUTATIVE (AFU_ORTHOLOGUE AFUA_4G10380)-RELATED"/>
    <property type="match status" value="1"/>
</dbReference>
<organism evidence="8 9">
    <name type="scientific">Basidiobolus ranarum</name>
    <dbReference type="NCBI Taxonomy" id="34480"/>
    <lineage>
        <taxon>Eukaryota</taxon>
        <taxon>Fungi</taxon>
        <taxon>Fungi incertae sedis</taxon>
        <taxon>Zoopagomycota</taxon>
        <taxon>Entomophthoromycotina</taxon>
        <taxon>Basidiobolomycetes</taxon>
        <taxon>Basidiobolales</taxon>
        <taxon>Basidiobolaceae</taxon>
        <taxon>Basidiobolus</taxon>
    </lineage>
</organism>
<evidence type="ECO:0000256" key="5">
    <source>
        <dbReference type="PROSITE-ProRule" id="PRU00042"/>
    </source>
</evidence>
<evidence type="ECO:0000256" key="2">
    <source>
        <dbReference type="ARBA" id="ARBA00022737"/>
    </source>
</evidence>
<evidence type="ECO:0000259" key="7">
    <source>
        <dbReference type="PROSITE" id="PS50157"/>
    </source>
</evidence>
<name>A0ABR2VPR4_9FUNG</name>
<proteinExistence type="predicted"/>
<dbReference type="Pfam" id="PF00096">
    <property type="entry name" value="zf-C2H2"/>
    <property type="match status" value="2"/>
</dbReference>
<feature type="domain" description="C2H2-type" evidence="7">
    <location>
        <begin position="248"/>
        <end position="277"/>
    </location>
</feature>
<keyword evidence="1" id="KW-0479">Metal-binding</keyword>
<dbReference type="PROSITE" id="PS50157">
    <property type="entry name" value="ZINC_FINGER_C2H2_2"/>
    <property type="match status" value="2"/>
</dbReference>
<sequence>MNFPGKVIQETQKITNLSENKSKAYKDKGPESHTHPKLDLSRDSSDNLFQRCEQTNSCEPDPQYQQNHTLLSTEKLASVYNVTTGDLNTLPTQTLDADQVGEFDSSLSTSNPQLTIYDSGDGSVCEDSEEYFSHDDDENLSPFNINFILNPDPKEYTVGSYDVQRGESSKTLTSDISTQDTTNTSSDILSTSLTSATEFQKLKFVHFQNSLNARIEEKGYRCTICQREFQRPSTLRTHMYSHTGEKPFACTFEGCTKRFSVESNMRRHLRLHFTPNQRARSPRRRKTWVHTFTHHYNP</sequence>
<dbReference type="InterPro" id="IPR013087">
    <property type="entry name" value="Znf_C2H2_type"/>
</dbReference>
<gene>
    <name evidence="8" type="ORF">K7432_014227</name>
</gene>
<evidence type="ECO:0000313" key="9">
    <source>
        <dbReference type="Proteomes" id="UP001479436"/>
    </source>
</evidence>
<dbReference type="EMBL" id="JASJQH010008439">
    <property type="protein sequence ID" value="KAK9692682.1"/>
    <property type="molecule type" value="Genomic_DNA"/>
</dbReference>
<evidence type="ECO:0000256" key="3">
    <source>
        <dbReference type="ARBA" id="ARBA00022771"/>
    </source>
</evidence>
<dbReference type="Gene3D" id="3.30.160.60">
    <property type="entry name" value="Classic Zinc Finger"/>
    <property type="match status" value="2"/>
</dbReference>
<keyword evidence="9" id="KW-1185">Reference proteome</keyword>
<evidence type="ECO:0000256" key="4">
    <source>
        <dbReference type="ARBA" id="ARBA00022833"/>
    </source>
</evidence>
<dbReference type="InterPro" id="IPR036236">
    <property type="entry name" value="Znf_C2H2_sf"/>
</dbReference>
<dbReference type="PROSITE" id="PS00028">
    <property type="entry name" value="ZINC_FINGER_C2H2_1"/>
    <property type="match status" value="2"/>
</dbReference>
<keyword evidence="2" id="KW-0677">Repeat</keyword>
<accession>A0ABR2VPR4</accession>
<feature type="domain" description="C2H2-type" evidence="7">
    <location>
        <begin position="220"/>
        <end position="247"/>
    </location>
</feature>
<evidence type="ECO:0000256" key="6">
    <source>
        <dbReference type="SAM" id="MobiDB-lite"/>
    </source>
</evidence>
<dbReference type="Proteomes" id="UP001479436">
    <property type="component" value="Unassembled WGS sequence"/>
</dbReference>
<evidence type="ECO:0000256" key="1">
    <source>
        <dbReference type="ARBA" id="ARBA00022723"/>
    </source>
</evidence>
<dbReference type="PANTHER" id="PTHR14003">
    <property type="entry name" value="TRANSCRIPTIONAL REPRESSOR PROTEIN YY"/>
    <property type="match status" value="1"/>
</dbReference>
<dbReference type="SMART" id="SM00355">
    <property type="entry name" value="ZnF_C2H2"/>
    <property type="match status" value="2"/>
</dbReference>
<keyword evidence="3 5" id="KW-0863">Zinc-finger</keyword>
<feature type="compositionally biased region" description="Polar residues" evidence="6">
    <location>
        <begin position="9"/>
        <end position="19"/>
    </location>
</feature>
<evidence type="ECO:0000313" key="8">
    <source>
        <dbReference type="EMBL" id="KAK9692682.1"/>
    </source>
</evidence>